<keyword evidence="1" id="KW-1133">Transmembrane helix</keyword>
<feature type="signal peptide" evidence="2">
    <location>
        <begin position="1"/>
        <end position="29"/>
    </location>
</feature>
<protein>
    <recommendedName>
        <fullName evidence="5">LPXTG cell wall anchor domain-containing protein</fullName>
    </recommendedName>
</protein>
<name>A0A7W0CE14_9ACTN</name>
<dbReference type="Proteomes" id="UP000530928">
    <property type="component" value="Unassembled WGS sequence"/>
</dbReference>
<evidence type="ECO:0000313" key="4">
    <source>
        <dbReference type="Proteomes" id="UP000530928"/>
    </source>
</evidence>
<sequence length="218" mass="21744">MLRAFRVATFSAVATSLVTALTLSSPALADPNAPRSWSFWQSDGTAWLSASSAESPPEGSVIGWRFSAGTDTEPPGGEVPDFATVCGKQAAAPAGSKRVVIAVDFGDAEVDAHPGDQPPTQGVLTCATGSADATALQLLAGAAKARVDGSQQVVAVNGYPARAQGTDLAAPAGAGEQNTAAAASDGVPWGWILGGAGAVVLVAGGALLATRRRTPARH</sequence>
<dbReference type="NCBIfam" id="NF040672">
    <property type="entry name" value="SCO2322_fam"/>
    <property type="match status" value="1"/>
</dbReference>
<dbReference type="EMBL" id="JACDUR010000001">
    <property type="protein sequence ID" value="MBA2889437.1"/>
    <property type="molecule type" value="Genomic_DNA"/>
</dbReference>
<proteinExistence type="predicted"/>
<keyword evidence="1" id="KW-0812">Transmembrane</keyword>
<feature type="chain" id="PRO_5030969562" description="LPXTG cell wall anchor domain-containing protein" evidence="2">
    <location>
        <begin position="30"/>
        <end position="218"/>
    </location>
</feature>
<evidence type="ECO:0000256" key="2">
    <source>
        <dbReference type="SAM" id="SignalP"/>
    </source>
</evidence>
<gene>
    <name evidence="3" type="ORF">HNR30_000772</name>
</gene>
<dbReference type="RefSeq" id="WP_181608232.1">
    <property type="nucleotide sequence ID" value="NZ_BAABAM010000001.1"/>
</dbReference>
<organism evidence="3 4">
    <name type="scientific">Nonomuraea soli</name>
    <dbReference type="NCBI Taxonomy" id="1032476"/>
    <lineage>
        <taxon>Bacteria</taxon>
        <taxon>Bacillati</taxon>
        <taxon>Actinomycetota</taxon>
        <taxon>Actinomycetes</taxon>
        <taxon>Streptosporangiales</taxon>
        <taxon>Streptosporangiaceae</taxon>
        <taxon>Nonomuraea</taxon>
    </lineage>
</organism>
<accession>A0A7W0CE14</accession>
<dbReference type="AlphaFoldDB" id="A0A7W0CE14"/>
<evidence type="ECO:0000313" key="3">
    <source>
        <dbReference type="EMBL" id="MBA2889437.1"/>
    </source>
</evidence>
<keyword evidence="1" id="KW-0472">Membrane</keyword>
<evidence type="ECO:0008006" key="5">
    <source>
        <dbReference type="Google" id="ProtNLM"/>
    </source>
</evidence>
<comment type="caution">
    <text evidence="3">The sequence shown here is derived from an EMBL/GenBank/DDBJ whole genome shotgun (WGS) entry which is preliminary data.</text>
</comment>
<feature type="transmembrane region" description="Helical" evidence="1">
    <location>
        <begin position="189"/>
        <end position="209"/>
    </location>
</feature>
<keyword evidence="4" id="KW-1185">Reference proteome</keyword>
<reference evidence="3 4" key="1">
    <citation type="submission" date="2020-07" db="EMBL/GenBank/DDBJ databases">
        <title>Genomic Encyclopedia of Type Strains, Phase IV (KMG-IV): sequencing the most valuable type-strain genomes for metagenomic binning, comparative biology and taxonomic classification.</title>
        <authorList>
            <person name="Goeker M."/>
        </authorList>
    </citation>
    <scope>NUCLEOTIDE SEQUENCE [LARGE SCALE GENOMIC DNA]</scope>
    <source>
        <strain evidence="3 4">DSM 45533</strain>
    </source>
</reference>
<keyword evidence="2" id="KW-0732">Signal</keyword>
<evidence type="ECO:0000256" key="1">
    <source>
        <dbReference type="SAM" id="Phobius"/>
    </source>
</evidence>
<dbReference type="InterPro" id="IPR047703">
    <property type="entry name" value="SCO2322-like"/>
</dbReference>